<dbReference type="EMBL" id="AB830104">
    <property type="protein sequence ID" value="BAO20197.1"/>
    <property type="molecule type" value="Genomic_DNA"/>
</dbReference>
<organism evidence="2">
    <name type="scientific">Sphaerisporangium sp. SANK 60911</name>
    <dbReference type="NCBI Taxonomy" id="1354075"/>
    <lineage>
        <taxon>Bacteria</taxon>
        <taxon>Bacillati</taxon>
        <taxon>Actinomycetota</taxon>
        <taxon>Actinomycetes</taxon>
        <taxon>Streptosporangiales</taxon>
        <taxon>Streptosporangiaceae</taxon>
        <taxon>Sphaerisporangium</taxon>
    </lineage>
</organism>
<name>V5YS34_9ACTN</name>
<sequence length="169" mass="18633">MRDLVPHPAGAGDRTVETGDRMSEEIQLVNEHDGLVLDARHAIRPRARVQMFSRNDPPNRNQVWALDAAGRLRCGGPLGDLVLGLENGELRLIPVTDDRPDQQWDQADGAFVNRARPGEVLEVVPPYGREARLRLAAPTSEAAQRWTVLPVKDPSAIVEPGPWDGDIDD</sequence>
<dbReference type="Gene3D" id="2.80.10.50">
    <property type="match status" value="1"/>
</dbReference>
<dbReference type="PROSITE" id="PS50231">
    <property type="entry name" value="RICIN_B_LECTIN"/>
    <property type="match status" value="1"/>
</dbReference>
<reference evidence="2" key="1">
    <citation type="journal article" date="2013" name="Angew. Chem. Int. Ed. Engl.">
        <title>Structure-based Gene Targeting Discovery of Sphaerimicin, a Bacterial Translocase I inhibitor.</title>
        <authorList>
            <person name="Funabashi M."/>
            <person name="Baba S."/>
            <person name="Takatsu T."/>
            <person name="Kizuka M."/>
            <person name="Ohata Y."/>
            <person name="Tanaka M."/>
            <person name="Nonaka K."/>
            <person name="Spork A.P."/>
            <person name="Ducho C."/>
            <person name="Chen W.C.L."/>
            <person name="Van Lanen S.G."/>
        </authorList>
    </citation>
    <scope>NUCLEOTIDE SEQUENCE</scope>
    <source>
        <strain evidence="2">SANK 60911</strain>
    </source>
</reference>
<gene>
    <name evidence="2" type="primary">sphR</name>
</gene>
<dbReference type="SUPFAM" id="SSF50370">
    <property type="entry name" value="Ricin B-like lectins"/>
    <property type="match status" value="1"/>
</dbReference>
<dbReference type="SMART" id="SM00458">
    <property type="entry name" value="RICIN"/>
    <property type="match status" value="1"/>
</dbReference>
<evidence type="ECO:0000259" key="1">
    <source>
        <dbReference type="SMART" id="SM00458"/>
    </source>
</evidence>
<accession>V5YS34</accession>
<evidence type="ECO:0000313" key="2">
    <source>
        <dbReference type="EMBL" id="BAO20197.1"/>
    </source>
</evidence>
<protein>
    <recommendedName>
        <fullName evidence="1">Ricin B lectin domain-containing protein</fullName>
    </recommendedName>
</protein>
<dbReference type="InterPro" id="IPR000772">
    <property type="entry name" value="Ricin_B_lectin"/>
</dbReference>
<dbReference type="Pfam" id="PF00652">
    <property type="entry name" value="Ricin_B_lectin"/>
    <property type="match status" value="1"/>
</dbReference>
<proteinExistence type="predicted"/>
<feature type="domain" description="Ricin B lectin" evidence="1">
    <location>
        <begin position="23"/>
        <end position="149"/>
    </location>
</feature>
<dbReference type="InterPro" id="IPR035992">
    <property type="entry name" value="Ricin_B-like_lectins"/>
</dbReference>
<dbReference type="AlphaFoldDB" id="V5YS34"/>